<dbReference type="RefSeq" id="WP_256707776.1">
    <property type="nucleotide sequence ID" value="NZ_CP101914.1"/>
</dbReference>
<organism evidence="1 2">
    <name type="scientific">Oceanobacillus jeddahense</name>
    <dbReference type="NCBI Taxonomy" id="1462527"/>
    <lineage>
        <taxon>Bacteria</taxon>
        <taxon>Bacillati</taxon>
        <taxon>Bacillota</taxon>
        <taxon>Bacilli</taxon>
        <taxon>Bacillales</taxon>
        <taxon>Bacillaceae</taxon>
        <taxon>Oceanobacillus</taxon>
    </lineage>
</organism>
<sequence length="343" mass="39276">MLIGLMQPFKEPTDLAKHISIEAKSKGIDVLYITPSDVNKEEHSTLGLMLNGDTWESIESHIPEIIDVSAFCLKSKETIKYLQKYAYLTEDGRNKISKESVQEILIEDEQFQKYAIPTSRCKAFSIIKGFLMKYSEVVIKPIYSSAGESIHKITQIDNDEFMVIYQHSNIKMTLKETFLYFQNIIPKRKYIVQKYIPSKTEQEEPFNCRIHLEKNKQGTWVIVRKYICVGTGQSLSPHSQQGGVIFDAGMFLKLKFIEEAPSIDNHLDTFALNIAKKIEKTRKKELATLGLDIGIDKDKNLFLFEAISAPNASLLLEEVAKLRTDYYTYLADQNTKRAPKELA</sequence>
<accession>A0ABY5JQE9</accession>
<protein>
    <submittedName>
        <fullName evidence="1">YheC/YheD family protein</fullName>
    </submittedName>
</protein>
<dbReference type="SUPFAM" id="SSF56059">
    <property type="entry name" value="Glutathione synthetase ATP-binding domain-like"/>
    <property type="match status" value="1"/>
</dbReference>
<dbReference type="Proteomes" id="UP001059773">
    <property type="component" value="Chromosome"/>
</dbReference>
<name>A0ABY5JQE9_9BACI</name>
<reference evidence="1" key="1">
    <citation type="submission" date="2022-07" db="EMBL/GenBank/DDBJ databases">
        <title>FELIX.</title>
        <authorList>
            <person name="Wan K.H."/>
            <person name="Park S."/>
            <person name="Lawrence Q."/>
            <person name="Eichenberger J.P."/>
            <person name="Booth B.W."/>
            <person name="Piaggio A.J."/>
            <person name="Chandler J.C."/>
            <person name="Franklin A.B."/>
            <person name="Celniker S.E."/>
        </authorList>
    </citation>
    <scope>NUCLEOTIDE SEQUENCE</scope>
    <source>
        <strain evidence="1">QA-1986 374</strain>
    </source>
</reference>
<evidence type="ECO:0000313" key="2">
    <source>
        <dbReference type="Proteomes" id="UP001059773"/>
    </source>
</evidence>
<dbReference type="Pfam" id="PF14398">
    <property type="entry name" value="ATPgrasp_YheCD"/>
    <property type="match status" value="1"/>
</dbReference>
<dbReference type="EMBL" id="CP101914">
    <property type="protein sequence ID" value="UUI02540.1"/>
    <property type="molecule type" value="Genomic_DNA"/>
</dbReference>
<keyword evidence="2" id="KW-1185">Reference proteome</keyword>
<evidence type="ECO:0000313" key="1">
    <source>
        <dbReference type="EMBL" id="UUI02540.1"/>
    </source>
</evidence>
<proteinExistence type="predicted"/>
<dbReference type="InterPro" id="IPR026838">
    <property type="entry name" value="YheC/D"/>
</dbReference>
<gene>
    <name evidence="1" type="ORF">NP439_21275</name>
</gene>